<organism evidence="2 3">
    <name type="scientific">Desulfamplus magnetovallimortis</name>
    <dbReference type="NCBI Taxonomy" id="1246637"/>
    <lineage>
        <taxon>Bacteria</taxon>
        <taxon>Pseudomonadati</taxon>
        <taxon>Thermodesulfobacteriota</taxon>
        <taxon>Desulfobacteria</taxon>
        <taxon>Desulfobacterales</taxon>
        <taxon>Desulfobacteraceae</taxon>
        <taxon>Desulfamplus</taxon>
    </lineage>
</organism>
<reference evidence="2 3" key="1">
    <citation type="submission" date="2017-03" db="EMBL/GenBank/DDBJ databases">
        <authorList>
            <person name="Afonso C.L."/>
            <person name="Miller P.J."/>
            <person name="Scott M.A."/>
            <person name="Spackman E."/>
            <person name="Goraichik I."/>
            <person name="Dimitrov K.M."/>
            <person name="Suarez D.L."/>
            <person name="Swayne D.E."/>
        </authorList>
    </citation>
    <scope>NUCLEOTIDE SEQUENCE [LARGE SCALE GENOMIC DNA]</scope>
    <source>
        <strain evidence="2">PRJEB14757</strain>
    </source>
</reference>
<dbReference type="AlphaFoldDB" id="A0A1W1HBK2"/>
<name>A0A1W1HBK2_9BACT</name>
<feature type="domain" description="DUF2281" evidence="1">
    <location>
        <begin position="36"/>
        <end position="68"/>
    </location>
</feature>
<evidence type="ECO:0000313" key="3">
    <source>
        <dbReference type="Proteomes" id="UP000191931"/>
    </source>
</evidence>
<gene>
    <name evidence="2" type="ORF">MTBBW1_200018</name>
</gene>
<dbReference type="RefSeq" id="WP_080799273.1">
    <property type="nucleotide sequence ID" value="NZ_LT828540.1"/>
</dbReference>
<dbReference type="InterPro" id="IPR018739">
    <property type="entry name" value="DUF2281"/>
</dbReference>
<proteinExistence type="predicted"/>
<dbReference type="EMBL" id="FWEV01000113">
    <property type="protein sequence ID" value="SLM29881.1"/>
    <property type="molecule type" value="Genomic_DNA"/>
</dbReference>
<protein>
    <recommendedName>
        <fullName evidence="1">DUF2281 domain-containing protein</fullName>
    </recommendedName>
</protein>
<dbReference type="STRING" id="1246637.MTBBW1_200018"/>
<sequence length="71" mass="8048">MEQAIITQGKLTSPRTIILDEDMPDLGGSFDIIIIKKKQKQTKPKRKAGTLKGMIHMSDDFDEPLEDFMVN</sequence>
<keyword evidence="3" id="KW-1185">Reference proteome</keyword>
<evidence type="ECO:0000313" key="2">
    <source>
        <dbReference type="EMBL" id="SLM29881.1"/>
    </source>
</evidence>
<accession>A0A1W1HBK2</accession>
<dbReference type="Proteomes" id="UP000191931">
    <property type="component" value="Unassembled WGS sequence"/>
</dbReference>
<dbReference type="Pfam" id="PF10047">
    <property type="entry name" value="DUF2281"/>
    <property type="match status" value="1"/>
</dbReference>
<dbReference type="OrthoDB" id="9801704at2"/>
<evidence type="ECO:0000259" key="1">
    <source>
        <dbReference type="Pfam" id="PF10047"/>
    </source>
</evidence>